<sequence length="110" mass="12468">MAGALPARVCLCHLICSVWGEGEREDKWQPARKRRDNWKAKAIIILSFGGKKTADRTSSRQHLRSYAEFIRAVSPNPSHIVFLCHPRLVAIKRGNEQLSSDFKSSAETDY</sequence>
<gene>
    <name evidence="2" type="ORF">MGYG_05646</name>
</gene>
<organism evidence="3">
    <name type="scientific">Arthroderma gypseum (strain ATCC MYA-4604 / CBS 118893)</name>
    <name type="common">Microsporum gypseum</name>
    <dbReference type="NCBI Taxonomy" id="535722"/>
    <lineage>
        <taxon>Eukaryota</taxon>
        <taxon>Fungi</taxon>
        <taxon>Dikarya</taxon>
        <taxon>Ascomycota</taxon>
        <taxon>Pezizomycotina</taxon>
        <taxon>Eurotiomycetes</taxon>
        <taxon>Eurotiomycetidae</taxon>
        <taxon>Onygenales</taxon>
        <taxon>Arthrodermataceae</taxon>
        <taxon>Nannizzia</taxon>
    </lineage>
</organism>
<dbReference type="VEuPathDB" id="FungiDB:MGYG_05646"/>
<dbReference type="AlphaFoldDB" id="E4UX09"/>
<name>E4UX09_ARTGP</name>
<dbReference type="HOGENOM" id="CLU_2170466_0_0_1"/>
<evidence type="ECO:0000313" key="3">
    <source>
        <dbReference type="Proteomes" id="UP000002669"/>
    </source>
</evidence>
<dbReference type="GeneID" id="10028336"/>
<dbReference type="Proteomes" id="UP000002669">
    <property type="component" value="Unassembled WGS sequence"/>
</dbReference>
<evidence type="ECO:0000256" key="1">
    <source>
        <dbReference type="SAM" id="SignalP"/>
    </source>
</evidence>
<feature type="signal peptide" evidence="1">
    <location>
        <begin position="1"/>
        <end position="20"/>
    </location>
</feature>
<keyword evidence="3" id="KW-1185">Reference proteome</keyword>
<feature type="chain" id="PRO_5003188101" evidence="1">
    <location>
        <begin position="21"/>
        <end position="110"/>
    </location>
</feature>
<dbReference type="InParanoid" id="E4UX09"/>
<reference evidence="3" key="1">
    <citation type="journal article" date="2012" name="MBio">
        <title>Comparative genome analysis of Trichophyton rubrum and related dermatophytes reveals candidate genes involved in infection.</title>
        <authorList>
            <person name="Martinez D.A."/>
            <person name="Oliver B.G."/>
            <person name="Graeser Y."/>
            <person name="Goldberg J.M."/>
            <person name="Li W."/>
            <person name="Martinez-Rossi N.M."/>
            <person name="Monod M."/>
            <person name="Shelest E."/>
            <person name="Barton R.C."/>
            <person name="Birch E."/>
            <person name="Brakhage A.A."/>
            <person name="Chen Z."/>
            <person name="Gurr S.J."/>
            <person name="Heiman D."/>
            <person name="Heitman J."/>
            <person name="Kosti I."/>
            <person name="Rossi A."/>
            <person name="Saif S."/>
            <person name="Samalova M."/>
            <person name="Saunders C.W."/>
            <person name="Shea T."/>
            <person name="Summerbell R.C."/>
            <person name="Xu J."/>
            <person name="Young S."/>
            <person name="Zeng Q."/>
            <person name="Birren B.W."/>
            <person name="Cuomo C.A."/>
            <person name="White T.C."/>
        </authorList>
    </citation>
    <scope>NUCLEOTIDE SEQUENCE [LARGE SCALE GENOMIC DNA]</scope>
    <source>
        <strain evidence="3">ATCC MYA-4604 / CBS 118893</strain>
    </source>
</reference>
<evidence type="ECO:0000313" key="2">
    <source>
        <dbReference type="EMBL" id="EFR02648.1"/>
    </source>
</evidence>
<accession>E4UX09</accession>
<proteinExistence type="predicted"/>
<dbReference type="RefSeq" id="XP_003173059.1">
    <property type="nucleotide sequence ID" value="XM_003173011.1"/>
</dbReference>
<dbReference type="EMBL" id="DS989825">
    <property type="protein sequence ID" value="EFR02648.1"/>
    <property type="molecule type" value="Genomic_DNA"/>
</dbReference>
<protein>
    <submittedName>
        <fullName evidence="2">Uncharacterized protein</fullName>
    </submittedName>
</protein>
<keyword evidence="1" id="KW-0732">Signal</keyword>